<name>F2J5C3_POLGS</name>
<dbReference type="GO" id="GO:0005975">
    <property type="term" value="P:carbohydrate metabolic process"/>
    <property type="evidence" value="ECO:0007669"/>
    <property type="project" value="InterPro"/>
</dbReference>
<evidence type="ECO:0000256" key="10">
    <source>
        <dbReference type="HAMAP-Rule" id="MF_00495"/>
    </source>
</evidence>
<dbReference type="GO" id="GO:0046872">
    <property type="term" value="F:metal ion binding"/>
    <property type="evidence" value="ECO:0007669"/>
    <property type="project" value="UniProtKB-KW"/>
</dbReference>
<dbReference type="InterPro" id="IPR023198">
    <property type="entry name" value="PGP-like_dom2"/>
</dbReference>
<dbReference type="STRING" id="991905.SL003B_2759"/>
<dbReference type="HAMAP" id="MF_00495">
    <property type="entry name" value="GPH_hydrolase_bact"/>
    <property type="match status" value="1"/>
</dbReference>
<comment type="catalytic activity">
    <reaction evidence="1 10">
        <text>2-phosphoglycolate + H2O = glycolate + phosphate</text>
        <dbReference type="Rhea" id="RHEA:14369"/>
        <dbReference type="ChEBI" id="CHEBI:15377"/>
        <dbReference type="ChEBI" id="CHEBI:29805"/>
        <dbReference type="ChEBI" id="CHEBI:43474"/>
        <dbReference type="ChEBI" id="CHEBI:58033"/>
        <dbReference type="EC" id="3.1.3.18"/>
    </reaction>
</comment>
<dbReference type="Gene3D" id="3.40.50.1000">
    <property type="entry name" value="HAD superfamily/HAD-like"/>
    <property type="match status" value="1"/>
</dbReference>
<accession>F2J5C3</accession>
<dbReference type="PATRIC" id="fig|991905.3.peg.2828"/>
<comment type="similarity">
    <text evidence="4 10">Belongs to the HAD-like hydrolase superfamily. CbbY/CbbZ/Gph/YieH family.</text>
</comment>
<dbReference type="InterPro" id="IPR006439">
    <property type="entry name" value="HAD-SF_hydro_IA"/>
</dbReference>
<dbReference type="FunFam" id="3.40.50.1000:FF:000022">
    <property type="entry name" value="Phosphoglycolate phosphatase"/>
    <property type="match status" value="1"/>
</dbReference>
<dbReference type="GO" id="GO:0005829">
    <property type="term" value="C:cytosol"/>
    <property type="evidence" value="ECO:0007669"/>
    <property type="project" value="TreeGrafter"/>
</dbReference>
<dbReference type="AlphaFoldDB" id="F2J5C3"/>
<evidence type="ECO:0000256" key="7">
    <source>
        <dbReference type="ARBA" id="ARBA00022801"/>
    </source>
</evidence>
<dbReference type="PANTHER" id="PTHR43434">
    <property type="entry name" value="PHOSPHOGLYCOLATE PHOSPHATASE"/>
    <property type="match status" value="1"/>
</dbReference>
<evidence type="ECO:0000256" key="9">
    <source>
        <dbReference type="ARBA" id="ARBA00023277"/>
    </source>
</evidence>
<dbReference type="GO" id="GO:0008967">
    <property type="term" value="F:phosphoglycolate phosphatase activity"/>
    <property type="evidence" value="ECO:0007669"/>
    <property type="project" value="UniProtKB-UniRule"/>
</dbReference>
<comment type="pathway">
    <text evidence="3 10">Organic acid metabolism; glycolate biosynthesis; glycolate from 2-phosphoglycolate: step 1/1.</text>
</comment>
<dbReference type="SFLD" id="SFLDG01129">
    <property type="entry name" value="C1.5:_HAD__Beta-PGM__Phosphata"/>
    <property type="match status" value="1"/>
</dbReference>
<dbReference type="InterPro" id="IPR041492">
    <property type="entry name" value="HAD_2"/>
</dbReference>
<evidence type="ECO:0000256" key="2">
    <source>
        <dbReference type="ARBA" id="ARBA00001946"/>
    </source>
</evidence>
<dbReference type="UniPathway" id="UPA00865">
    <property type="reaction ID" value="UER00834"/>
</dbReference>
<dbReference type="InterPro" id="IPR036412">
    <property type="entry name" value="HAD-like_sf"/>
</dbReference>
<dbReference type="InterPro" id="IPR023214">
    <property type="entry name" value="HAD_sf"/>
</dbReference>
<dbReference type="EMBL" id="CP002568">
    <property type="protein sequence ID" value="ADZ71182.1"/>
    <property type="molecule type" value="Genomic_DNA"/>
</dbReference>
<evidence type="ECO:0000256" key="5">
    <source>
        <dbReference type="ARBA" id="ARBA00013078"/>
    </source>
</evidence>
<comment type="cofactor">
    <cofactor evidence="2 10">
        <name>Mg(2+)</name>
        <dbReference type="ChEBI" id="CHEBI:18420"/>
    </cofactor>
</comment>
<dbReference type="InterPro" id="IPR050155">
    <property type="entry name" value="HAD-like_hydrolase_sf"/>
</dbReference>
<feature type="binding site" evidence="10">
    <location>
        <position position="169"/>
    </location>
    <ligand>
        <name>Mg(2+)</name>
        <dbReference type="ChEBI" id="CHEBI:18420"/>
    </ligand>
</feature>
<dbReference type="RefSeq" id="WP_013653496.1">
    <property type="nucleotide sequence ID" value="NC_015259.1"/>
</dbReference>
<evidence type="ECO:0000256" key="3">
    <source>
        <dbReference type="ARBA" id="ARBA00004818"/>
    </source>
</evidence>
<organism evidence="11 12">
    <name type="scientific">Polymorphum gilvum (strain LMG 25793 / CGMCC 1.9160 / SL003B-26A1)</name>
    <dbReference type="NCBI Taxonomy" id="991905"/>
    <lineage>
        <taxon>Bacteria</taxon>
        <taxon>Pseudomonadati</taxon>
        <taxon>Pseudomonadota</taxon>
        <taxon>Alphaproteobacteria</taxon>
        <taxon>Rhodobacterales</taxon>
        <taxon>Paracoccaceae</taxon>
        <taxon>Polymorphum</taxon>
    </lineage>
</organism>
<feature type="binding site" evidence="10">
    <location>
        <position position="7"/>
    </location>
    <ligand>
        <name>Mg(2+)</name>
        <dbReference type="ChEBI" id="CHEBI:18420"/>
    </ligand>
</feature>
<keyword evidence="6 10" id="KW-0479">Metal-binding</keyword>
<dbReference type="OrthoDB" id="9793014at2"/>
<feature type="active site" description="Nucleophile" evidence="10">
    <location>
        <position position="7"/>
    </location>
</feature>
<dbReference type="Proteomes" id="UP000008130">
    <property type="component" value="Chromosome"/>
</dbReference>
<dbReference type="HOGENOM" id="CLU_045011_19_1_5"/>
<dbReference type="NCBIfam" id="TIGR01549">
    <property type="entry name" value="HAD-SF-IA-v1"/>
    <property type="match status" value="1"/>
</dbReference>
<evidence type="ECO:0000256" key="1">
    <source>
        <dbReference type="ARBA" id="ARBA00000830"/>
    </source>
</evidence>
<keyword evidence="12" id="KW-1185">Reference proteome</keyword>
<keyword evidence="7 10" id="KW-0378">Hydrolase</keyword>
<dbReference type="Pfam" id="PF13419">
    <property type="entry name" value="HAD_2"/>
    <property type="match status" value="1"/>
</dbReference>
<dbReference type="PANTHER" id="PTHR43434:SF1">
    <property type="entry name" value="PHOSPHOGLYCOLATE PHOSPHATASE"/>
    <property type="match status" value="1"/>
</dbReference>
<dbReference type="SFLD" id="SFLDG01135">
    <property type="entry name" value="C1.5.6:_HAD__Beta-PGM__Phospha"/>
    <property type="match status" value="1"/>
</dbReference>
<dbReference type="EC" id="3.1.3.18" evidence="5 10"/>
<keyword evidence="8 10" id="KW-0460">Magnesium</keyword>
<evidence type="ECO:0000256" key="8">
    <source>
        <dbReference type="ARBA" id="ARBA00022842"/>
    </source>
</evidence>
<evidence type="ECO:0000256" key="4">
    <source>
        <dbReference type="ARBA" id="ARBA00006171"/>
    </source>
</evidence>
<dbReference type="GO" id="GO:0046295">
    <property type="term" value="P:glycolate biosynthetic process"/>
    <property type="evidence" value="ECO:0007669"/>
    <property type="project" value="UniProtKB-UniRule"/>
</dbReference>
<dbReference type="Gene3D" id="1.10.150.240">
    <property type="entry name" value="Putative phosphatase, domain 2"/>
    <property type="match status" value="1"/>
</dbReference>
<evidence type="ECO:0000313" key="11">
    <source>
        <dbReference type="EMBL" id="ADZ71182.1"/>
    </source>
</evidence>
<protein>
    <recommendedName>
        <fullName evidence="5 10">Phosphoglycolate phosphatase</fullName>
        <shortName evidence="10">PGP</shortName>
        <shortName evidence="10">PGPase</shortName>
        <ecNumber evidence="5 10">3.1.3.18</ecNumber>
    </recommendedName>
</protein>
<dbReference type="NCBIfam" id="TIGR01449">
    <property type="entry name" value="PGP_bact"/>
    <property type="match status" value="1"/>
</dbReference>
<dbReference type="SUPFAM" id="SSF56784">
    <property type="entry name" value="HAD-like"/>
    <property type="match status" value="1"/>
</dbReference>
<dbReference type="GO" id="GO:0006281">
    <property type="term" value="P:DNA repair"/>
    <property type="evidence" value="ECO:0007669"/>
    <property type="project" value="TreeGrafter"/>
</dbReference>
<dbReference type="PRINTS" id="PR00413">
    <property type="entry name" value="HADHALOGNASE"/>
</dbReference>
<dbReference type="KEGG" id="pgv:SL003B_2759"/>
<dbReference type="eggNOG" id="COG0546">
    <property type="taxonomic scope" value="Bacteria"/>
</dbReference>
<comment type="function">
    <text evidence="10">Specifically catalyzes the dephosphorylation of 2-phosphoglycolate. Is involved in the dissimilation of the intracellular 2-phosphoglycolate formed during the DNA repair of 3'-phosphoglycolate ends, a major class of DNA lesions induced by oxidative stress.</text>
</comment>
<evidence type="ECO:0000256" key="6">
    <source>
        <dbReference type="ARBA" id="ARBA00022723"/>
    </source>
</evidence>
<dbReference type="SFLD" id="SFLDS00003">
    <property type="entry name" value="Haloacid_Dehalogenase"/>
    <property type="match status" value="1"/>
</dbReference>
<dbReference type="InterPro" id="IPR037512">
    <property type="entry name" value="PGPase_prok"/>
</dbReference>
<keyword evidence="9 10" id="KW-0119">Carbohydrate metabolism</keyword>
<feature type="binding site" evidence="10">
    <location>
        <position position="9"/>
    </location>
    <ligand>
        <name>Mg(2+)</name>
        <dbReference type="ChEBI" id="CHEBI:18420"/>
    </ligand>
</feature>
<evidence type="ECO:0000313" key="12">
    <source>
        <dbReference type="Proteomes" id="UP000008130"/>
    </source>
</evidence>
<gene>
    <name evidence="10" type="primary">gph</name>
    <name evidence="11" type="ordered locus">SL003B_2759</name>
</gene>
<reference evidence="11 12" key="1">
    <citation type="journal article" date="2011" name="J. Bacteriol.">
        <title>Complete genome sequence of Polymorphum gilvum SL003B-26A1T, a crude oil-degrading bacterium from oil-polluted saline soil.</title>
        <authorList>
            <person name="Li S.G."/>
            <person name="Tang Y.Q."/>
            <person name="Nie Y."/>
            <person name="Cai M."/>
            <person name="Wu X.L."/>
        </authorList>
    </citation>
    <scope>NUCLEOTIDE SEQUENCE [LARGE SCALE GENOMIC DNA]</scope>
    <source>
        <strain evidence="12">LMG 25793 / CGMCC 1.9160 / SL003B-26A1</strain>
    </source>
</reference>
<sequence>MSVLVFDLDGTLVDTIADLTATLNAVLTGAGHPAVPVETMRVAAGQGARVMLREGLALSGTRLAEEEIDPLYTAFLAHYEAHIADFSRPFPGAVAAIEALRAEGWRCAVCTNKLERLARPLLDALDLTRLFEAVVGGDTFQRAKPHAEPVLGAIARAGGAARGSVMIGDSATDINAARAAGLPVVAVDFGYTAIPVRDLGPDRIISHYDRLAEAVAAVSRGVAMGQN</sequence>
<proteinExistence type="inferred from homology"/>